<keyword evidence="10" id="KW-1185">Reference proteome</keyword>
<evidence type="ECO:0000256" key="5">
    <source>
        <dbReference type="ARBA" id="ARBA00022490"/>
    </source>
</evidence>
<dbReference type="STRING" id="451379.A0A0N5AF33"/>
<dbReference type="GO" id="GO:0030014">
    <property type="term" value="C:CCR4-NOT complex"/>
    <property type="evidence" value="ECO:0007669"/>
    <property type="project" value="InterPro"/>
</dbReference>
<keyword evidence="8" id="KW-0804">Transcription</keyword>
<dbReference type="InterPro" id="IPR019312">
    <property type="entry name" value="CNOT11"/>
</dbReference>
<dbReference type="Pfam" id="PF10155">
    <property type="entry name" value="CNOT11"/>
    <property type="match status" value="1"/>
</dbReference>
<keyword evidence="9" id="KW-0539">Nucleus</keyword>
<keyword evidence="7" id="KW-0943">RNA-mediated gene silencing</keyword>
<keyword evidence="6" id="KW-0805">Transcription regulation</keyword>
<evidence type="ECO:0000313" key="10">
    <source>
        <dbReference type="Proteomes" id="UP000046393"/>
    </source>
</evidence>
<evidence type="ECO:0000256" key="2">
    <source>
        <dbReference type="ARBA" id="ARBA00004496"/>
    </source>
</evidence>
<sequence>MSLFKPAIFNLGKKTFVICSFLVMNLSQQHCSNFQAEDVKSIIKICNSTTQNFESIGNLFINKFSNKYNVLTMGSALITALGELSVRTKLRQRLVLIYLIYKVNDLDIPPSEVPKKSKKEIIENLQFHPFLPFLLFLMGGENATSYGSTNFIYTFAPIVLHAKEKYMLGLLLTGRCDEVVKRTPIDFAQMVIHQEEVFDLRWLAKVVKLQQNNYSNLAKISTPAFLRMFEEIKNLDNSEDLDASLVDVLTKHRLSDVLLPSFYRFVPTLMPPSDDEFQFLYPFLLEPLWIHSETSRSETNDECGIEVDTGSSYEAESSIMKPFASLSIVNTDTDHLKFRDKKTGGSLPCSPKTSAFASVNGDTRSARAASVCSLPFSLDLSSAFEEIALSATVESSQEGSTMENLETTKLSKSDAIQLLSKTLKGVIARHDTQRLAYAISSDPTIVDSVEITPTYFPKLIKDNPTVAAAVILDRARKNPGEISVFFDILTEMKLCVQGMEVVNKLCDQLDFPQEYLNRFISSCIQRCDDSSLSAASLCRQVRAICVFLSSLMFKKPQFVQPLSVELQSFALKYSHVREAASLYQAIVLAMQEEVQEDEKSFTEQKLG</sequence>
<protein>
    <recommendedName>
        <fullName evidence="4">CCR4-NOT transcription complex subunit 11</fullName>
    </recommendedName>
</protein>
<evidence type="ECO:0000256" key="4">
    <source>
        <dbReference type="ARBA" id="ARBA00014872"/>
    </source>
</evidence>
<accession>A0A0N5AF33</accession>
<dbReference type="WBParaSite" id="SMUV_0000286701-mRNA-1">
    <property type="protein sequence ID" value="SMUV_0000286701-mRNA-1"/>
    <property type="gene ID" value="SMUV_0000286701"/>
</dbReference>
<organism evidence="10 11">
    <name type="scientific">Syphacia muris</name>
    <dbReference type="NCBI Taxonomy" id="451379"/>
    <lineage>
        <taxon>Eukaryota</taxon>
        <taxon>Metazoa</taxon>
        <taxon>Ecdysozoa</taxon>
        <taxon>Nematoda</taxon>
        <taxon>Chromadorea</taxon>
        <taxon>Rhabditida</taxon>
        <taxon>Spirurina</taxon>
        <taxon>Oxyuridomorpha</taxon>
        <taxon>Oxyuroidea</taxon>
        <taxon>Oxyuridae</taxon>
        <taxon>Syphacia</taxon>
    </lineage>
</organism>
<dbReference type="PANTHER" id="PTHR15975">
    <property type="entry name" value="CCR4-NOT TRANSCRIPTION COMPLEX SUBUNIT 11"/>
    <property type="match status" value="1"/>
</dbReference>
<evidence type="ECO:0000256" key="1">
    <source>
        <dbReference type="ARBA" id="ARBA00004123"/>
    </source>
</evidence>
<keyword evidence="5" id="KW-0963">Cytoplasm</keyword>
<dbReference type="PANTHER" id="PTHR15975:SF0">
    <property type="entry name" value="CCR4-NOT TRANSCRIPTION COMPLEX SUBUNIT 11"/>
    <property type="match status" value="1"/>
</dbReference>
<dbReference type="GO" id="GO:0005737">
    <property type="term" value="C:cytoplasm"/>
    <property type="evidence" value="ECO:0007669"/>
    <property type="project" value="UniProtKB-SubCell"/>
</dbReference>
<comment type="similarity">
    <text evidence="3">Belongs to the CNOT11 family.</text>
</comment>
<name>A0A0N5AF33_9BILA</name>
<dbReference type="GO" id="GO:0005634">
    <property type="term" value="C:nucleus"/>
    <property type="evidence" value="ECO:0007669"/>
    <property type="project" value="UniProtKB-SubCell"/>
</dbReference>
<dbReference type="Proteomes" id="UP000046393">
    <property type="component" value="Unplaced"/>
</dbReference>
<comment type="subcellular location">
    <subcellularLocation>
        <location evidence="2">Cytoplasm</location>
    </subcellularLocation>
    <subcellularLocation>
        <location evidence="1">Nucleus</location>
    </subcellularLocation>
</comment>
<evidence type="ECO:0000256" key="7">
    <source>
        <dbReference type="ARBA" id="ARBA00023158"/>
    </source>
</evidence>
<evidence type="ECO:0000256" key="6">
    <source>
        <dbReference type="ARBA" id="ARBA00023015"/>
    </source>
</evidence>
<evidence type="ECO:0000256" key="8">
    <source>
        <dbReference type="ARBA" id="ARBA00023163"/>
    </source>
</evidence>
<evidence type="ECO:0000256" key="3">
    <source>
        <dbReference type="ARBA" id="ARBA00008030"/>
    </source>
</evidence>
<evidence type="ECO:0000313" key="11">
    <source>
        <dbReference type="WBParaSite" id="SMUV_0000286701-mRNA-1"/>
    </source>
</evidence>
<evidence type="ECO:0000256" key="9">
    <source>
        <dbReference type="ARBA" id="ARBA00023242"/>
    </source>
</evidence>
<dbReference type="GO" id="GO:0031047">
    <property type="term" value="P:regulatory ncRNA-mediated gene silencing"/>
    <property type="evidence" value="ECO:0007669"/>
    <property type="project" value="UniProtKB-KW"/>
</dbReference>
<proteinExistence type="inferred from homology"/>
<dbReference type="AlphaFoldDB" id="A0A0N5AF33"/>
<reference evidence="11" key="1">
    <citation type="submission" date="2017-02" db="UniProtKB">
        <authorList>
            <consortium name="WormBaseParasite"/>
        </authorList>
    </citation>
    <scope>IDENTIFICATION</scope>
</reference>